<dbReference type="Pfam" id="PF07323">
    <property type="entry name" value="DUF1465"/>
    <property type="match status" value="1"/>
</dbReference>
<dbReference type="OrthoDB" id="9799531at2"/>
<dbReference type="InterPro" id="IPR038301">
    <property type="entry name" value="AraC-like_sf"/>
</dbReference>
<accession>A0A5B0E4R9</accession>
<gene>
    <name evidence="1" type="ORF">FPY71_04805</name>
</gene>
<dbReference type="Proteomes" id="UP000324738">
    <property type="component" value="Unassembled WGS sequence"/>
</dbReference>
<name>A0A5B0E4R9_9HYPH</name>
<evidence type="ECO:0000313" key="1">
    <source>
        <dbReference type="EMBL" id="KAA0972730.1"/>
    </source>
</evidence>
<keyword evidence="2" id="KW-1185">Reference proteome</keyword>
<evidence type="ECO:0000313" key="2">
    <source>
        <dbReference type="Proteomes" id="UP000324738"/>
    </source>
</evidence>
<comment type="caution">
    <text evidence="1">The sequence shown here is derived from an EMBL/GenBank/DDBJ whole genome shotgun (WGS) entry which is preliminary data.</text>
</comment>
<reference evidence="1 2" key="1">
    <citation type="submission" date="2019-08" db="EMBL/GenBank/DDBJ databases">
        <title>Aureimonas fodiniaquatilis sp. nov., isolated from a coal mine wastewater.</title>
        <authorList>
            <person name="Kim W."/>
        </authorList>
    </citation>
    <scope>NUCLEOTIDE SEQUENCE [LARGE SCALE GENOMIC DNA]</scope>
    <source>
        <strain evidence="1 2">CAU 1482</strain>
    </source>
</reference>
<dbReference type="Gene3D" id="1.10.8.930">
    <property type="entry name" value="Protein of unknown function DUF1465"/>
    <property type="match status" value="1"/>
</dbReference>
<protein>
    <submittedName>
        <fullName evidence="1">DUF1465 family protein</fullName>
    </submittedName>
</protein>
<sequence length="174" mass="19724">MTGFHDKGSDNGLVWLSERRARGQYFQNLFQEGMALVDEAATYLDGHGRYESRILGRSASMLYAAESMRLTTRLMQLASWLLLQRAAIHGEMSPEQVTREMAKVKLDDMGSASDSPSFGELPEQFCQLLNRTRNLETRLRRINAEIIEAPAMRKEPVRNAVAEQISLLHTAFSF</sequence>
<organism evidence="1 2">
    <name type="scientific">Aureimonas fodinaquatilis</name>
    <dbReference type="NCBI Taxonomy" id="2565783"/>
    <lineage>
        <taxon>Bacteria</taxon>
        <taxon>Pseudomonadati</taxon>
        <taxon>Pseudomonadota</taxon>
        <taxon>Alphaproteobacteria</taxon>
        <taxon>Hyphomicrobiales</taxon>
        <taxon>Aurantimonadaceae</taxon>
        <taxon>Aureimonas</taxon>
    </lineage>
</organism>
<dbReference type="EMBL" id="VTWH01000001">
    <property type="protein sequence ID" value="KAA0972730.1"/>
    <property type="molecule type" value="Genomic_DNA"/>
</dbReference>
<proteinExistence type="predicted"/>
<dbReference type="InterPro" id="IPR010848">
    <property type="entry name" value="DUF1465"/>
</dbReference>
<dbReference type="AlphaFoldDB" id="A0A5B0E4R9"/>